<protein>
    <submittedName>
        <fullName evidence="3">Uncharacterized protein LOC114244692</fullName>
    </submittedName>
</protein>
<dbReference type="Proteomes" id="UP000504629">
    <property type="component" value="Unplaced"/>
</dbReference>
<accession>A0A6J2JSW2</accession>
<sequence length="279" mass="32289">MNFTFLCLVIVLYFCGTHSHYNKDVVCIKDQGQEPLCKTVERPNRRRGNDINNNIPSYDPYIPRSTAIVYKCSSLECKPIIIRSLTQLTPNQDLKACFTHNEEYVCETIRYGYLKNVDKILFLSSIIRNKMFYNVDCLHYSDGRRVCLMKDGVDSYSELVDFGTIARRDAPNVYSEDEFICEEDRNRIINCDLNLNVPYPGGIRLKKFKSVDEIIMKTGPYVVLLKPKCMGAWCGYSGRVSFTRRASKRYEPPGGKTYRCYYAKNQQICKELDENGLLN</sequence>
<evidence type="ECO:0000313" key="3">
    <source>
        <dbReference type="RefSeq" id="XP_028032378.1"/>
    </source>
</evidence>
<proteinExistence type="predicted"/>
<evidence type="ECO:0000313" key="2">
    <source>
        <dbReference type="Proteomes" id="UP000504629"/>
    </source>
</evidence>
<dbReference type="GeneID" id="114244692"/>
<dbReference type="AlphaFoldDB" id="A0A6J2JSW2"/>
<dbReference type="RefSeq" id="XP_028032378.1">
    <property type="nucleotide sequence ID" value="XM_028176577.1"/>
</dbReference>
<dbReference type="OrthoDB" id="7378865at2759"/>
<feature type="signal peptide" evidence="1">
    <location>
        <begin position="1"/>
        <end position="19"/>
    </location>
</feature>
<name>A0A6J2JSW2_BOMMA</name>
<feature type="chain" id="PRO_5026679738" evidence="1">
    <location>
        <begin position="20"/>
        <end position="279"/>
    </location>
</feature>
<dbReference type="KEGG" id="bman:114244692"/>
<evidence type="ECO:0000256" key="1">
    <source>
        <dbReference type="SAM" id="SignalP"/>
    </source>
</evidence>
<organism evidence="2 3">
    <name type="scientific">Bombyx mandarina</name>
    <name type="common">Wild silk moth</name>
    <name type="synonym">Wild silkworm</name>
    <dbReference type="NCBI Taxonomy" id="7092"/>
    <lineage>
        <taxon>Eukaryota</taxon>
        <taxon>Metazoa</taxon>
        <taxon>Ecdysozoa</taxon>
        <taxon>Arthropoda</taxon>
        <taxon>Hexapoda</taxon>
        <taxon>Insecta</taxon>
        <taxon>Pterygota</taxon>
        <taxon>Neoptera</taxon>
        <taxon>Endopterygota</taxon>
        <taxon>Lepidoptera</taxon>
        <taxon>Glossata</taxon>
        <taxon>Ditrysia</taxon>
        <taxon>Bombycoidea</taxon>
        <taxon>Bombycidae</taxon>
        <taxon>Bombycinae</taxon>
        <taxon>Bombyx</taxon>
    </lineage>
</organism>
<gene>
    <name evidence="3" type="primary">LOC114244692</name>
</gene>
<keyword evidence="1" id="KW-0732">Signal</keyword>
<keyword evidence="2" id="KW-1185">Reference proteome</keyword>
<reference evidence="3" key="1">
    <citation type="submission" date="2025-08" db="UniProtKB">
        <authorList>
            <consortium name="RefSeq"/>
        </authorList>
    </citation>
    <scope>IDENTIFICATION</scope>
    <source>
        <tissue evidence="3">Silk gland</tissue>
    </source>
</reference>